<reference evidence="6" key="1">
    <citation type="submission" date="2025-08" db="UniProtKB">
        <authorList>
            <consortium name="RefSeq"/>
        </authorList>
    </citation>
    <scope>IDENTIFICATION</scope>
    <source>
        <tissue evidence="6">Thorax and Abdomen</tissue>
    </source>
</reference>
<keyword evidence="1" id="KW-0479">Metal-binding</keyword>
<keyword evidence="3" id="KW-0812">Transmembrane</keyword>
<evidence type="ECO:0000256" key="3">
    <source>
        <dbReference type="SAM" id="Phobius"/>
    </source>
</evidence>
<feature type="transmembrane region" description="Helical" evidence="3">
    <location>
        <begin position="20"/>
        <end position="38"/>
    </location>
</feature>
<evidence type="ECO:0000256" key="1">
    <source>
        <dbReference type="ARBA" id="ARBA00022723"/>
    </source>
</evidence>
<protein>
    <submittedName>
        <fullName evidence="6">Uncharacterized protein LOC107223950</fullName>
    </submittedName>
</protein>
<dbReference type="CDD" id="cd15777">
    <property type="entry name" value="CRBN_C_like"/>
    <property type="match status" value="1"/>
</dbReference>
<gene>
    <name evidence="6" type="primary">LOC107223950</name>
</gene>
<dbReference type="Gene3D" id="2.170.150.20">
    <property type="entry name" value="Peptide methionine sulfoxide reductase"/>
    <property type="match status" value="1"/>
</dbReference>
<dbReference type="KEGG" id="nlo:107223950"/>
<evidence type="ECO:0000259" key="4">
    <source>
        <dbReference type="PROSITE" id="PS51788"/>
    </source>
</evidence>
<evidence type="ECO:0000313" key="5">
    <source>
        <dbReference type="Proteomes" id="UP000829291"/>
    </source>
</evidence>
<proteinExistence type="predicted"/>
<evidence type="ECO:0000256" key="2">
    <source>
        <dbReference type="ARBA" id="ARBA00022833"/>
    </source>
</evidence>
<dbReference type="OrthoDB" id="5778218at2759"/>
<dbReference type="Pfam" id="PF03226">
    <property type="entry name" value="Yippee-Mis18"/>
    <property type="match status" value="1"/>
</dbReference>
<keyword evidence="3" id="KW-1133">Transmembrane helix</keyword>
<feature type="domain" description="CULT" evidence="4">
    <location>
        <begin position="59"/>
        <end position="187"/>
    </location>
</feature>
<name>A0A6J0BYJ4_NEOLC</name>
<keyword evidence="3" id="KW-0472">Membrane</keyword>
<dbReference type="PROSITE" id="PS51788">
    <property type="entry name" value="CULT"/>
    <property type="match status" value="1"/>
</dbReference>
<evidence type="ECO:0000313" key="6">
    <source>
        <dbReference type="RefSeq" id="XP_015519309.1"/>
    </source>
</evidence>
<dbReference type="GO" id="GO:0046872">
    <property type="term" value="F:metal ion binding"/>
    <property type="evidence" value="ECO:0007669"/>
    <property type="project" value="UniProtKB-KW"/>
</dbReference>
<sequence length="201" mass="22666">MLKGCRSLGLDYPRSQPPMAYSILYHILQLVVILISIVNKSVSHTAREVYHYVAEDPVPDFVLCRECGGDLADSHYLVNRLSPEALIKSNQTLFGREEIEVQLLSNPLGIQFYVFTTSSAKCVSIGENWHNDFSWFPGYAWKLCFCSQCGSHVGWMFEPLKTATEDRSLPSAEGFYALVLDSVISETFSNSLLVVPKLYRN</sequence>
<keyword evidence="2" id="KW-0862">Zinc</keyword>
<organism evidence="6">
    <name type="scientific">Neodiprion lecontei</name>
    <name type="common">Redheaded pine sawfly</name>
    <dbReference type="NCBI Taxonomy" id="441921"/>
    <lineage>
        <taxon>Eukaryota</taxon>
        <taxon>Metazoa</taxon>
        <taxon>Ecdysozoa</taxon>
        <taxon>Arthropoda</taxon>
        <taxon>Hexapoda</taxon>
        <taxon>Insecta</taxon>
        <taxon>Pterygota</taxon>
        <taxon>Neoptera</taxon>
        <taxon>Endopterygota</taxon>
        <taxon>Hymenoptera</taxon>
        <taxon>Tenthredinoidea</taxon>
        <taxon>Diprionidae</taxon>
        <taxon>Diprioninae</taxon>
        <taxon>Neodiprion</taxon>
    </lineage>
</organism>
<dbReference type="GeneID" id="107223950"/>
<accession>A0A6J0BYJ4</accession>
<dbReference type="InParanoid" id="A0A6J0BYJ4"/>
<dbReference type="InterPro" id="IPR004910">
    <property type="entry name" value="Yippee/Mis18/Cereblon"/>
</dbReference>
<dbReference type="AlphaFoldDB" id="A0A6J0BYJ4"/>
<dbReference type="RefSeq" id="XP_015519309.1">
    <property type="nucleotide sequence ID" value="XM_015663823.2"/>
</dbReference>
<dbReference type="Proteomes" id="UP000829291">
    <property type="component" value="Chromosome 2"/>
</dbReference>
<keyword evidence="5" id="KW-1185">Reference proteome</keyword>
<dbReference type="InterPro" id="IPR034750">
    <property type="entry name" value="CULT"/>
</dbReference>